<accession>A0A0M9VW36</accession>
<dbReference type="OrthoDB" id="2019572at2759"/>
<dbReference type="AlphaFoldDB" id="A0A0M9VW36"/>
<evidence type="ECO:0000313" key="5">
    <source>
        <dbReference type="Proteomes" id="UP000053831"/>
    </source>
</evidence>
<feature type="compositionally biased region" description="Low complexity" evidence="1">
    <location>
        <begin position="441"/>
        <end position="462"/>
    </location>
</feature>
<evidence type="ECO:0000256" key="1">
    <source>
        <dbReference type="SAM" id="MobiDB-lite"/>
    </source>
</evidence>
<feature type="signal peptide" evidence="2">
    <location>
        <begin position="1"/>
        <end position="20"/>
    </location>
</feature>
<evidence type="ECO:0000313" key="4">
    <source>
        <dbReference type="EMBL" id="KOS21655.1"/>
    </source>
</evidence>
<feature type="region of interest" description="Disordered" evidence="1">
    <location>
        <begin position="59"/>
        <end position="108"/>
    </location>
</feature>
<keyword evidence="5" id="KW-1185">Reference proteome</keyword>
<evidence type="ECO:0000256" key="2">
    <source>
        <dbReference type="SAM" id="SignalP"/>
    </source>
</evidence>
<dbReference type="STRING" id="150374.A0A0M9VW36"/>
<reference evidence="4 5" key="1">
    <citation type="submission" date="2015-07" db="EMBL/GenBank/DDBJ databases">
        <title>The genome of the fungus Escovopsis weberi, a specialized disease agent of ant agriculture.</title>
        <authorList>
            <person name="de Man T.J."/>
            <person name="Stajich J.E."/>
            <person name="Kubicek C.P."/>
            <person name="Chenthamara K."/>
            <person name="Atanasova L."/>
            <person name="Druzhinina I.S."/>
            <person name="Birnbaum S."/>
            <person name="Barribeau S.M."/>
            <person name="Teiling C."/>
            <person name="Suen G."/>
            <person name="Currie C."/>
            <person name="Gerardo N.M."/>
        </authorList>
    </citation>
    <scope>NUCLEOTIDE SEQUENCE [LARGE SCALE GENOMIC DNA]</scope>
</reference>
<dbReference type="Pfam" id="PF01822">
    <property type="entry name" value="WSC"/>
    <property type="match status" value="1"/>
</dbReference>
<sequence length="736" mass="75534">MSALVLLLVVVVGTLKLVSSETVRVERRGLGKRQFQLGGILREAFRGVINSPLSDASWNLKDPIPGPRSTETLPSITPRPTPSPDGAIRSSILGSAGSSKSDAGSWSDLVSDDGRNRLLDVLTEAVKAVLQVPSSPTSTGVSSQGGQFVSDIIGNRLIWPRPAAVPPSNPSLASHQPAFSSLQRDGVVKSGGIAKNNIATETRTPRISPTPSFGFLGTSLRSSLKSWALHGRAILQDAGQDTADEPSLLSSLARIVSEIYIIDPAAAARLIDAVLQTLHVDSSAIASVVPKVAKEASVKPTDMLPLIIPAVSKAMGGKLQDAVPKDPLDKVGTLNDVLSQGTNIINHLSRSTGDLVDPALSSVLNQVAGIVSAAADYLNEPLCAVNQVLDGVTHEVVVPCNSTNAVPVATSQISSQLGPGTTMTESFSKTVVTLVLPSPYSSAGAQTPPSAPATATSEAAGTRDGGGTPTSSAASPTGPCVVCPSCEQCPPSKCSTPGPGEPGGPTSPDPVAGPCPGRGFKCADCPDGWFCPPQETPAQPAPCGRGWPCYHCSSGWFCDSGSSASSPSPSPASDVPPGVPTRTSADVGFATATPNDLAPGWSYLGCFQDAISRTVVGGKPIDYLRGDMSKSVCINHCGSRGYRYAGTENGKECWCGDSMRDDAVGLPEAQCVTPCQGLEGTCGGTWAVAVYACLPDKQPPGSGSPLGAISGLLAAWKAAEGLDEARGMRAGIGEHW</sequence>
<evidence type="ECO:0000259" key="3">
    <source>
        <dbReference type="PROSITE" id="PS51212"/>
    </source>
</evidence>
<dbReference type="PROSITE" id="PS51212">
    <property type="entry name" value="WSC"/>
    <property type="match status" value="1"/>
</dbReference>
<dbReference type="EMBL" id="LGSR01000008">
    <property type="protein sequence ID" value="KOS21655.1"/>
    <property type="molecule type" value="Genomic_DNA"/>
</dbReference>
<proteinExistence type="predicted"/>
<protein>
    <submittedName>
        <fullName evidence="4">WSC domain-containing protein 2</fullName>
    </submittedName>
</protein>
<feature type="domain" description="WSC" evidence="3">
    <location>
        <begin position="600"/>
        <end position="694"/>
    </location>
</feature>
<dbReference type="Proteomes" id="UP000053831">
    <property type="component" value="Unassembled WGS sequence"/>
</dbReference>
<comment type="caution">
    <text evidence="4">The sequence shown here is derived from an EMBL/GenBank/DDBJ whole genome shotgun (WGS) entry which is preliminary data.</text>
</comment>
<dbReference type="SMART" id="SM00321">
    <property type="entry name" value="WSC"/>
    <property type="match status" value="1"/>
</dbReference>
<feature type="compositionally biased region" description="Low complexity" evidence="1">
    <location>
        <begin position="86"/>
        <end position="108"/>
    </location>
</feature>
<gene>
    <name evidence="4" type="ORF">ESCO_005139</name>
</gene>
<feature type="region of interest" description="Disordered" evidence="1">
    <location>
        <begin position="441"/>
        <end position="473"/>
    </location>
</feature>
<organism evidence="4 5">
    <name type="scientific">Escovopsis weberi</name>
    <dbReference type="NCBI Taxonomy" id="150374"/>
    <lineage>
        <taxon>Eukaryota</taxon>
        <taxon>Fungi</taxon>
        <taxon>Dikarya</taxon>
        <taxon>Ascomycota</taxon>
        <taxon>Pezizomycotina</taxon>
        <taxon>Sordariomycetes</taxon>
        <taxon>Hypocreomycetidae</taxon>
        <taxon>Hypocreales</taxon>
        <taxon>Hypocreaceae</taxon>
        <taxon>Escovopsis</taxon>
    </lineage>
</organism>
<keyword evidence="2" id="KW-0732">Signal</keyword>
<name>A0A0M9VW36_ESCWE</name>
<feature type="chain" id="PRO_5005839360" evidence="2">
    <location>
        <begin position="21"/>
        <end position="736"/>
    </location>
</feature>
<dbReference type="InterPro" id="IPR002889">
    <property type="entry name" value="WSC_carb-bd"/>
</dbReference>